<dbReference type="RefSeq" id="WP_222923162.1">
    <property type="nucleotide sequence ID" value="NZ_CP082286.1"/>
</dbReference>
<feature type="transmembrane region" description="Helical" evidence="1">
    <location>
        <begin position="37"/>
        <end position="62"/>
    </location>
</feature>
<evidence type="ECO:0000313" key="2">
    <source>
        <dbReference type="EMBL" id="MFB9824786.1"/>
    </source>
</evidence>
<organism evidence="2 3">
    <name type="scientific">Halobaculum roseum</name>
    <dbReference type="NCBI Taxonomy" id="2175149"/>
    <lineage>
        <taxon>Archaea</taxon>
        <taxon>Methanobacteriati</taxon>
        <taxon>Methanobacteriota</taxon>
        <taxon>Stenosarchaea group</taxon>
        <taxon>Halobacteria</taxon>
        <taxon>Halobacteriales</taxon>
        <taxon>Haloferacaceae</taxon>
        <taxon>Halobaculum</taxon>
    </lineage>
</organism>
<feature type="transmembrane region" description="Helical" evidence="1">
    <location>
        <begin position="74"/>
        <end position="93"/>
    </location>
</feature>
<feature type="transmembrane region" description="Helical" evidence="1">
    <location>
        <begin position="12"/>
        <end position="31"/>
    </location>
</feature>
<dbReference type="AlphaFoldDB" id="A0ABD5MRY7"/>
<dbReference type="EMBL" id="JBHMAJ010000007">
    <property type="protein sequence ID" value="MFB9824786.1"/>
    <property type="molecule type" value="Genomic_DNA"/>
</dbReference>
<evidence type="ECO:0000256" key="1">
    <source>
        <dbReference type="SAM" id="Phobius"/>
    </source>
</evidence>
<proteinExistence type="predicted"/>
<keyword evidence="3" id="KW-1185">Reference proteome</keyword>
<keyword evidence="1" id="KW-0472">Membrane</keyword>
<comment type="caution">
    <text evidence="2">The sequence shown here is derived from an EMBL/GenBank/DDBJ whole genome shotgun (WGS) entry which is preliminary data.</text>
</comment>
<dbReference type="GeneID" id="67210576"/>
<feature type="transmembrane region" description="Helical" evidence="1">
    <location>
        <begin position="99"/>
        <end position="123"/>
    </location>
</feature>
<keyword evidence="1" id="KW-1133">Transmembrane helix</keyword>
<accession>A0ABD5MRY7</accession>
<dbReference type="Proteomes" id="UP001589595">
    <property type="component" value="Unassembled WGS sequence"/>
</dbReference>
<evidence type="ECO:0008006" key="4">
    <source>
        <dbReference type="Google" id="ProtNLM"/>
    </source>
</evidence>
<keyword evidence="1" id="KW-0812">Transmembrane</keyword>
<gene>
    <name evidence="2" type="ORF">ACFFOL_11490</name>
</gene>
<sequence>MALHDRLAARLRPLHALMLAVFLAGAGTRLMDGARPLFAVLVGLFWLVIFQFTVGNVWGYAVEYRNAGGDWGDAAFVAPFAIAFLAGATLYTVSRNLGAAASAAFWVFVAATAVTAVVVNLLVGYREGDPDADGSQLAE</sequence>
<evidence type="ECO:0000313" key="3">
    <source>
        <dbReference type="Proteomes" id="UP001589595"/>
    </source>
</evidence>
<reference evidence="2" key="1">
    <citation type="submission" date="2024-09" db="EMBL/GenBank/DDBJ databases">
        <authorList>
            <person name="Sun Q."/>
        </authorList>
    </citation>
    <scope>NUCLEOTIDE SEQUENCE [LARGE SCALE GENOMIC DNA]</scope>
    <source>
        <strain evidence="2">JCM 31273</strain>
    </source>
</reference>
<protein>
    <recommendedName>
        <fullName evidence="4">DUF3147 family protein</fullName>
    </recommendedName>
</protein>
<name>A0ABD5MRY7_9EURY</name>